<keyword evidence="3" id="KW-1185">Reference proteome</keyword>
<name>A0A0D6JDJ9_9HYPH</name>
<reference evidence="3" key="1">
    <citation type="submission" date="2015-02" db="EMBL/GenBank/DDBJ databases">
        <authorList>
            <person name="Chooi Y.-H."/>
        </authorList>
    </citation>
    <scope>NUCLEOTIDE SEQUENCE [LARGE SCALE GENOMIC DNA]</scope>
    <source>
        <strain evidence="3">strain Y</strain>
    </source>
</reference>
<organism evidence="2 3">
    <name type="scientific">Candidatus Filomicrobium marinum</name>
    <dbReference type="NCBI Taxonomy" id="1608628"/>
    <lineage>
        <taxon>Bacteria</taxon>
        <taxon>Pseudomonadati</taxon>
        <taxon>Pseudomonadota</taxon>
        <taxon>Alphaproteobacteria</taxon>
        <taxon>Hyphomicrobiales</taxon>
        <taxon>Hyphomicrobiaceae</taxon>
        <taxon>Filomicrobium</taxon>
    </lineage>
</organism>
<dbReference type="RefSeq" id="WP_052743719.1">
    <property type="nucleotide sequence ID" value="NZ_LN829118.1"/>
</dbReference>
<feature type="signal peptide" evidence="1">
    <location>
        <begin position="1"/>
        <end position="40"/>
    </location>
</feature>
<dbReference type="InterPro" id="IPR047111">
    <property type="entry name" value="YbaP-like"/>
</dbReference>
<accession>A0A0D6JDJ9</accession>
<dbReference type="Pfam" id="PF01963">
    <property type="entry name" value="TraB_PrgY_gumN"/>
    <property type="match status" value="1"/>
</dbReference>
<dbReference type="KEGG" id="fil:BN1229_v1_1129"/>
<feature type="chain" id="PRO_5002306131" evidence="1">
    <location>
        <begin position="41"/>
        <end position="357"/>
    </location>
</feature>
<dbReference type="AlphaFoldDB" id="A0A0D6JDJ9"/>
<dbReference type="Proteomes" id="UP000033187">
    <property type="component" value="Chromosome 1"/>
</dbReference>
<sequence>MPAVRLFALLRARSALTRAAAGALAAIGLVFNLSAFDASAALANDKDAGTCSGRDILADVQAQDPASFTKIMTEAQATANDGAALWRVERDGKPDSYLFGTIHLTDERITELSDAVKSAIGKSRVVALEVADISPVATMQAIGAASDLVLFDNGHRLDQVISSEAFSLVEKKLEEAKLPTAMAHMYKPWVVSMILAVGPCERERVAGGKLVLDMVVSAYAQEKKIPVVGLETLQSQLEAAAAVPMDEQVQILRASLVHASRADDLRETVLRLYLQRKLGAVIPLQLYVAAKSGEVTDNLDGFREALITNRNRTMRTRALPLLAEGGAFIAVGGLHLVGEEGLVKLLRDAGYRVVPVE</sequence>
<gene>
    <name evidence="2" type="ORF">YBN1229_v1_1129</name>
</gene>
<evidence type="ECO:0000313" key="2">
    <source>
        <dbReference type="EMBL" id="CPR17162.1"/>
    </source>
</evidence>
<dbReference type="PANTHER" id="PTHR40590:SF1">
    <property type="entry name" value="CYTOPLASMIC PROTEIN"/>
    <property type="match status" value="1"/>
</dbReference>
<evidence type="ECO:0000313" key="3">
    <source>
        <dbReference type="Proteomes" id="UP000033187"/>
    </source>
</evidence>
<dbReference type="EMBL" id="LN829119">
    <property type="protein sequence ID" value="CPR17162.1"/>
    <property type="molecule type" value="Genomic_DNA"/>
</dbReference>
<evidence type="ECO:0000256" key="1">
    <source>
        <dbReference type="SAM" id="SignalP"/>
    </source>
</evidence>
<dbReference type="PANTHER" id="PTHR40590">
    <property type="entry name" value="CYTOPLASMIC PROTEIN-RELATED"/>
    <property type="match status" value="1"/>
</dbReference>
<proteinExistence type="predicted"/>
<protein>
    <submittedName>
        <fullName evidence="2">GumN family protein</fullName>
    </submittedName>
</protein>
<keyword evidence="1" id="KW-0732">Signal</keyword>
<dbReference type="KEGG" id="fiy:BN1229_v1_1129"/>
<dbReference type="InterPro" id="IPR002816">
    <property type="entry name" value="TraB/PrgY/GumN_fam"/>
</dbReference>
<dbReference type="CDD" id="cd14789">
    <property type="entry name" value="Tiki"/>
    <property type="match status" value="1"/>
</dbReference>
<dbReference type="OrthoDB" id="9806326at2"/>